<keyword evidence="1 3" id="KW-0378">Hydrolase</keyword>
<dbReference type="InterPro" id="IPR050287">
    <property type="entry name" value="MTA/SAH_deaminase"/>
</dbReference>
<proteinExistence type="predicted"/>
<feature type="domain" description="Amidohydrolase-related" evidence="2">
    <location>
        <begin position="51"/>
        <end position="372"/>
    </location>
</feature>
<keyword evidence="4" id="KW-1185">Reference proteome</keyword>
<dbReference type="SUPFAM" id="SSF51556">
    <property type="entry name" value="Metallo-dependent hydrolases"/>
    <property type="match status" value="1"/>
</dbReference>
<evidence type="ECO:0000256" key="1">
    <source>
        <dbReference type="ARBA" id="ARBA00022801"/>
    </source>
</evidence>
<dbReference type="OrthoDB" id="9807210at2"/>
<dbReference type="Pfam" id="PF01979">
    <property type="entry name" value="Amidohydro_1"/>
    <property type="match status" value="1"/>
</dbReference>
<protein>
    <submittedName>
        <fullName evidence="3">Amidohydrolase</fullName>
    </submittedName>
</protein>
<evidence type="ECO:0000313" key="4">
    <source>
        <dbReference type="Proteomes" id="UP000253410"/>
    </source>
</evidence>
<comment type="caution">
    <text evidence="3">The sequence shown here is derived from an EMBL/GenBank/DDBJ whole genome shotgun (WGS) entry which is preliminary data.</text>
</comment>
<dbReference type="GO" id="GO:0016787">
    <property type="term" value="F:hydrolase activity"/>
    <property type="evidence" value="ECO:0007669"/>
    <property type="project" value="UniProtKB-KW"/>
</dbReference>
<accession>A0A365Y3V3</accession>
<dbReference type="Gene3D" id="3.20.20.140">
    <property type="entry name" value="Metal-dependent hydrolases"/>
    <property type="match status" value="1"/>
</dbReference>
<dbReference type="InterPro" id="IPR006680">
    <property type="entry name" value="Amidohydro-rel"/>
</dbReference>
<evidence type="ECO:0000259" key="2">
    <source>
        <dbReference type="Pfam" id="PF01979"/>
    </source>
</evidence>
<dbReference type="Proteomes" id="UP000253410">
    <property type="component" value="Unassembled WGS sequence"/>
</dbReference>
<dbReference type="EMBL" id="QFFJ01000001">
    <property type="protein sequence ID" value="RBL93179.1"/>
    <property type="molecule type" value="Genomic_DNA"/>
</dbReference>
<name>A0A365Y3V3_9BACT</name>
<gene>
    <name evidence="3" type="ORF">DF182_11595</name>
</gene>
<dbReference type="AlphaFoldDB" id="A0A365Y3V3"/>
<dbReference type="RefSeq" id="WP_113615774.1">
    <property type="nucleotide sequence ID" value="NZ_QFFJ01000001.1"/>
</dbReference>
<evidence type="ECO:0000313" key="3">
    <source>
        <dbReference type="EMBL" id="RBL93179.1"/>
    </source>
</evidence>
<sequence length="381" mass="42316">MKQIKLKGKDLFDGSRFLGPGKVLIMDENGVVTGIVAENAAGEDVRELDGILCPGFVNSHCHLELSHMKGAVPEKTGLPSFLTRVMEGRNNGHNQTDAIAAAEEAMWESGIAAVGDICNSPATIPQKRHQRLYYHTFVECMGFVDHAAPTRYNYSLEVLQAFREISGPGHSASIVPHAPYSVSKTLFGLLAQTPHNTPLTIHNQECQAENELYNSKTGDFLRFFSHFGMDTSGFQAPGVNSLEAYLPYFSHNKILLVHNTYTSASDIRFAQQQPLEIWWCFCPQANLYIEDRLPNIPLFREAGCNITLGTDSLASNHQLSVWEEIKTIRAHYPEIPLEELLQWGTANGARALGIESRYGSFREGTQPGVVLINNEESKRII</sequence>
<dbReference type="PANTHER" id="PTHR43794">
    <property type="entry name" value="AMINOHYDROLASE SSNA-RELATED"/>
    <property type="match status" value="1"/>
</dbReference>
<organism evidence="3 4">
    <name type="scientific">Chitinophaga flava</name>
    <dbReference type="NCBI Taxonomy" id="2259036"/>
    <lineage>
        <taxon>Bacteria</taxon>
        <taxon>Pseudomonadati</taxon>
        <taxon>Bacteroidota</taxon>
        <taxon>Chitinophagia</taxon>
        <taxon>Chitinophagales</taxon>
        <taxon>Chitinophagaceae</taxon>
        <taxon>Chitinophaga</taxon>
    </lineage>
</organism>
<dbReference type="PANTHER" id="PTHR43794:SF11">
    <property type="entry name" value="AMIDOHYDROLASE-RELATED DOMAIN-CONTAINING PROTEIN"/>
    <property type="match status" value="1"/>
</dbReference>
<reference evidence="3 4" key="1">
    <citation type="submission" date="2018-05" db="EMBL/GenBank/DDBJ databases">
        <title>Chitinophaga sp. K3CV102501T nov., isolated from isolated from a monsoon evergreen broad-leaved forest soil.</title>
        <authorList>
            <person name="Lv Y."/>
        </authorList>
    </citation>
    <scope>NUCLEOTIDE SEQUENCE [LARGE SCALE GENOMIC DNA]</scope>
    <source>
        <strain evidence="3 4">GDMCC 1.1325</strain>
    </source>
</reference>
<dbReference type="InterPro" id="IPR032466">
    <property type="entry name" value="Metal_Hydrolase"/>
</dbReference>